<sequence length="78" mass="9169">MSMSSSTNLKQLVEQVWNGPKRQVHNIFSAWKKMKKARMSPVTETDKTKGQLRSGARHDVLCCDFLLQCRRGSWWWSR</sequence>
<keyword evidence="2" id="KW-1185">Reference proteome</keyword>
<organism evidence="1 2">
    <name type="scientific">Ancylostoma ceylanicum</name>
    <dbReference type="NCBI Taxonomy" id="53326"/>
    <lineage>
        <taxon>Eukaryota</taxon>
        <taxon>Metazoa</taxon>
        <taxon>Ecdysozoa</taxon>
        <taxon>Nematoda</taxon>
        <taxon>Chromadorea</taxon>
        <taxon>Rhabditida</taxon>
        <taxon>Rhabditina</taxon>
        <taxon>Rhabditomorpha</taxon>
        <taxon>Strongyloidea</taxon>
        <taxon>Ancylostomatidae</taxon>
        <taxon>Ancylostomatinae</taxon>
        <taxon>Ancylostoma</taxon>
    </lineage>
</organism>
<gene>
    <name evidence="1" type="primary">Acey_s0005.g2674</name>
    <name evidence="1" type="ORF">Y032_0005g2674</name>
</gene>
<reference evidence="2" key="1">
    <citation type="journal article" date="2015" name="Nat. Genet.">
        <title>The genome and transcriptome of the zoonotic hookworm Ancylostoma ceylanicum identify infection-specific gene families.</title>
        <authorList>
            <person name="Schwarz E.M."/>
            <person name="Hu Y."/>
            <person name="Antoshechkin I."/>
            <person name="Miller M.M."/>
            <person name="Sternberg P.W."/>
            <person name="Aroian R.V."/>
        </authorList>
    </citation>
    <scope>NUCLEOTIDE SEQUENCE</scope>
    <source>
        <strain evidence="2">HY135</strain>
    </source>
</reference>
<dbReference type="Proteomes" id="UP000024635">
    <property type="component" value="Unassembled WGS sequence"/>
</dbReference>
<dbReference type="AlphaFoldDB" id="A0A016VTY0"/>
<evidence type="ECO:0000313" key="1">
    <source>
        <dbReference type="EMBL" id="EYC30487.1"/>
    </source>
</evidence>
<protein>
    <submittedName>
        <fullName evidence="1">Uncharacterized protein</fullName>
    </submittedName>
</protein>
<dbReference type="EMBL" id="JARK01001341">
    <property type="protein sequence ID" value="EYC30487.1"/>
    <property type="molecule type" value="Genomic_DNA"/>
</dbReference>
<evidence type="ECO:0000313" key="2">
    <source>
        <dbReference type="Proteomes" id="UP000024635"/>
    </source>
</evidence>
<proteinExistence type="predicted"/>
<name>A0A016VTY0_9BILA</name>
<comment type="caution">
    <text evidence="1">The sequence shown here is derived from an EMBL/GenBank/DDBJ whole genome shotgun (WGS) entry which is preliminary data.</text>
</comment>
<accession>A0A016VTY0</accession>